<dbReference type="HOGENOM" id="CLU_150699_1_0_11"/>
<reference evidence="2" key="1">
    <citation type="journal article" date="2008" name="J. Bacteriol.">
        <title>The genome sequence of the streptomycin-producing microorganism Streptomyces griseus IFO 13350.</title>
        <authorList>
            <person name="Ohnishi Y."/>
            <person name="Ishikawa J."/>
            <person name="Hara H."/>
            <person name="Suzuki H."/>
            <person name="Ikenoya M."/>
            <person name="Ikeda H."/>
            <person name="Yamashita A."/>
            <person name="Hattori M."/>
            <person name="Horinouchi S."/>
        </authorList>
    </citation>
    <scope>NUCLEOTIDE SEQUENCE</scope>
    <source>
        <strain evidence="2">NBRC 13350</strain>
    </source>
</reference>
<proteinExistence type="predicted"/>
<evidence type="ECO:0000313" key="2">
    <source>
        <dbReference type="EMBL" id="BAG19734.1"/>
    </source>
</evidence>
<name>B1W4U0_STRGG</name>
<accession>B1W4U0</accession>
<protein>
    <submittedName>
        <fullName evidence="2">Uncharacterized protein</fullName>
    </submittedName>
</protein>
<reference evidence="2" key="3">
    <citation type="journal article" date="2008" name="Microbiology">
        <title>Conditionally positive effect of the TetR-family transcriptional regulator AtrA on streptomycin production by Streptomyces griseus.</title>
        <authorList>
            <person name="Hirano S."/>
            <person name="Tanaka K."/>
            <person name="Ohnishi Y."/>
            <person name="Horinouchi S."/>
        </authorList>
    </citation>
    <scope>NUCLEOTIDE SEQUENCE</scope>
    <source>
        <strain evidence="2">NBRC 13350</strain>
    </source>
</reference>
<evidence type="ECO:0000256" key="1">
    <source>
        <dbReference type="SAM" id="MobiDB-lite"/>
    </source>
</evidence>
<dbReference type="AlphaFoldDB" id="B1W4U0"/>
<dbReference type="eggNOG" id="ENOG5030KJF">
    <property type="taxonomic scope" value="Bacteria"/>
</dbReference>
<dbReference type="Proteomes" id="UP000001685">
    <property type="component" value="Chromosome"/>
</dbReference>
<dbReference type="EMBL" id="AP009493">
    <property type="protein sequence ID" value="BAG19734.1"/>
    <property type="molecule type" value="Genomic_DNA"/>
</dbReference>
<feature type="compositionally biased region" description="Low complexity" evidence="1">
    <location>
        <begin position="14"/>
        <end position="28"/>
    </location>
</feature>
<reference evidence="2" key="2">
    <citation type="journal article" date="2008" name="J. Biol. Chem.">
        <title>Phenolic lipids synthesized by type III polyketide synthase confer penicillin resistance on Streptomyces griseus.</title>
        <authorList>
            <person name="Funabashi M."/>
            <person name="Funa N."/>
            <person name="Horinouchi S."/>
        </authorList>
    </citation>
    <scope>NUCLEOTIDE SEQUENCE</scope>
    <source>
        <strain evidence="2">NBRC 13350</strain>
    </source>
</reference>
<gene>
    <name evidence="2" type="ordered locus">SGR_2905</name>
</gene>
<dbReference type="KEGG" id="sgr:SGR_2905"/>
<organism evidence="2">
    <name type="scientific">Streptomyces griseus subsp. griseus (strain JCM 4626 / CBS 651.72 / NBRC 13350 / KCC S-0626 / ISP 5235)</name>
    <dbReference type="NCBI Taxonomy" id="455632"/>
    <lineage>
        <taxon>Bacteria</taxon>
        <taxon>Bacillati</taxon>
        <taxon>Actinomycetota</taxon>
        <taxon>Actinomycetes</taxon>
        <taxon>Kitasatosporales</taxon>
        <taxon>Streptomycetaceae</taxon>
        <taxon>Streptomyces</taxon>
    </lineage>
</organism>
<sequence>MTTAPNPRLKSLPATPNAPQAADRAAAPVTGGEPKGVAEGVRVAVLPDPHTITVTGIRPGLTVRGLGRNQIPAADWLCACGHHEHARGGNAVTDLTTRARVDHCPHTEQHRRNAA</sequence>
<feature type="region of interest" description="Disordered" evidence="1">
    <location>
        <begin position="1"/>
        <end position="35"/>
    </location>
</feature>